<dbReference type="OrthoDB" id="2504515at2759"/>
<proteinExistence type="predicted"/>
<sequence length="533" mass="59137">MGILNSQRFLAVVNEANPYNIWRMLSKHFTSNAEDNQARIFPEFLASKNAGSLEQFITDVTQHIRKIASVGIIVGSPGDIKEALVAKIIQDLNDLVEMSLKNEQAFNAQSGKAKFKTTKKNRKDYSTCSNGRHNPQTKHTEAQYCELKGLNNKTANQVLKNDNEDSPEEFDPLTVHAACNQPCDSHDIILDSGSSHHMTPHISVLQDYQSRNTFIHVANGESFKAAGKGFLQILLNDKFTRIPCLHVPSLTTTLISLRKLCQLGHQLRILNFVNIQILIKNKIQMNRNIFSNGIFYLSGHLLSNKSIHSSNLVNLSIVANAQLLHARAGHPTFFTSIASSFPSTVYLLGSSNTQEVCAENPSLNSSAPSLLDSVVSPPAAPSVNIDSTISTDNIIVEKRQQQLPDAHHVVDSLLQSGTNLVPSDTPTVTLDSPDTPPKTYRQALVSPDSESWLQAIDVENRHLSKKVCGTLLIFPLKLIYLIPSGYSNKCLMVTEGFSSIKQDYVLRVVLKSKGWNMVRLMQLREAWQLCVLF</sequence>
<evidence type="ECO:0000313" key="3">
    <source>
        <dbReference type="Proteomes" id="UP000765509"/>
    </source>
</evidence>
<dbReference type="Proteomes" id="UP000765509">
    <property type="component" value="Unassembled WGS sequence"/>
</dbReference>
<feature type="domain" description="Retrovirus-related Pol polyprotein from transposon TNT 1-94-like beta-barrel" evidence="1">
    <location>
        <begin position="189"/>
        <end position="264"/>
    </location>
</feature>
<comment type="caution">
    <text evidence="2">The sequence shown here is derived from an EMBL/GenBank/DDBJ whole genome shotgun (WGS) entry which is preliminary data.</text>
</comment>
<reference evidence="2" key="1">
    <citation type="submission" date="2021-03" db="EMBL/GenBank/DDBJ databases">
        <title>Draft genome sequence of rust myrtle Austropuccinia psidii MF-1, a brazilian biotype.</title>
        <authorList>
            <person name="Quecine M.C."/>
            <person name="Pachon D.M.R."/>
            <person name="Bonatelli M.L."/>
            <person name="Correr F.H."/>
            <person name="Franceschini L.M."/>
            <person name="Leite T.F."/>
            <person name="Margarido G.R.A."/>
            <person name="Almeida C.A."/>
            <person name="Ferrarezi J.A."/>
            <person name="Labate C.A."/>
        </authorList>
    </citation>
    <scope>NUCLEOTIDE SEQUENCE</scope>
    <source>
        <strain evidence="2">MF-1</strain>
    </source>
</reference>
<dbReference type="AlphaFoldDB" id="A0A9Q3BM22"/>
<dbReference type="InterPro" id="IPR054722">
    <property type="entry name" value="PolX-like_BBD"/>
</dbReference>
<evidence type="ECO:0000313" key="2">
    <source>
        <dbReference type="EMBL" id="MBW0468374.1"/>
    </source>
</evidence>
<organism evidence="2 3">
    <name type="scientific">Austropuccinia psidii MF-1</name>
    <dbReference type="NCBI Taxonomy" id="1389203"/>
    <lineage>
        <taxon>Eukaryota</taxon>
        <taxon>Fungi</taxon>
        <taxon>Dikarya</taxon>
        <taxon>Basidiomycota</taxon>
        <taxon>Pucciniomycotina</taxon>
        <taxon>Pucciniomycetes</taxon>
        <taxon>Pucciniales</taxon>
        <taxon>Sphaerophragmiaceae</taxon>
        <taxon>Austropuccinia</taxon>
    </lineage>
</organism>
<accession>A0A9Q3BM22</accession>
<keyword evidence="3" id="KW-1185">Reference proteome</keyword>
<evidence type="ECO:0000259" key="1">
    <source>
        <dbReference type="Pfam" id="PF22936"/>
    </source>
</evidence>
<name>A0A9Q3BM22_9BASI</name>
<dbReference type="Pfam" id="PF22936">
    <property type="entry name" value="Pol_BBD"/>
    <property type="match status" value="1"/>
</dbReference>
<dbReference type="EMBL" id="AVOT02001849">
    <property type="protein sequence ID" value="MBW0468374.1"/>
    <property type="molecule type" value="Genomic_DNA"/>
</dbReference>
<protein>
    <recommendedName>
        <fullName evidence="1">Retrovirus-related Pol polyprotein from transposon TNT 1-94-like beta-barrel domain-containing protein</fullName>
    </recommendedName>
</protein>
<gene>
    <name evidence="2" type="ORF">O181_008089</name>
</gene>